<protein>
    <recommendedName>
        <fullName evidence="3">RNA polymerase alpha subunit C-terminal domain-containing protein</fullName>
    </recommendedName>
</protein>
<evidence type="ECO:0008006" key="3">
    <source>
        <dbReference type="Google" id="ProtNLM"/>
    </source>
</evidence>
<dbReference type="SUPFAM" id="SSF47789">
    <property type="entry name" value="C-terminal domain of RNA polymerase alpha subunit"/>
    <property type="match status" value="1"/>
</dbReference>
<proteinExistence type="predicted"/>
<reference evidence="1" key="1">
    <citation type="journal article" date="2014" name="Int. J. Syst. Evol. Microbiol.">
        <title>Complete genome sequence of Corynebacterium casei LMG S-19264T (=DSM 44701T), isolated from a smear-ripened cheese.</title>
        <authorList>
            <consortium name="US DOE Joint Genome Institute (JGI-PGF)"/>
            <person name="Walter F."/>
            <person name="Albersmeier A."/>
            <person name="Kalinowski J."/>
            <person name="Ruckert C."/>
        </authorList>
    </citation>
    <scope>NUCLEOTIDE SEQUENCE</scope>
    <source>
        <strain evidence="1">CGMCC 1.15493</strain>
    </source>
</reference>
<name>A0A917D873_9HYPH</name>
<organism evidence="1 2">
    <name type="scientific">Aureimonas glaciei</name>
    <dbReference type="NCBI Taxonomy" id="1776957"/>
    <lineage>
        <taxon>Bacteria</taxon>
        <taxon>Pseudomonadati</taxon>
        <taxon>Pseudomonadota</taxon>
        <taxon>Alphaproteobacteria</taxon>
        <taxon>Hyphomicrobiales</taxon>
        <taxon>Aurantimonadaceae</taxon>
        <taxon>Aureimonas</taxon>
    </lineage>
</organism>
<sequence>MPRRRFDWQKAQTSPRSDLVIRSKLPGWVVRALRENGIKRMSVLSTLSDQQLSQVPGLGTRSIALIREELKRMGAMKNPPPIDGRS</sequence>
<evidence type="ECO:0000313" key="1">
    <source>
        <dbReference type="EMBL" id="GGD10900.1"/>
    </source>
</evidence>
<evidence type="ECO:0000313" key="2">
    <source>
        <dbReference type="Proteomes" id="UP000613160"/>
    </source>
</evidence>
<reference evidence="1" key="2">
    <citation type="submission" date="2020-09" db="EMBL/GenBank/DDBJ databases">
        <authorList>
            <person name="Sun Q."/>
            <person name="Zhou Y."/>
        </authorList>
    </citation>
    <scope>NUCLEOTIDE SEQUENCE</scope>
    <source>
        <strain evidence="1">CGMCC 1.15493</strain>
    </source>
</reference>
<gene>
    <name evidence="1" type="ORF">GCM10011335_12280</name>
</gene>
<dbReference type="Proteomes" id="UP000613160">
    <property type="component" value="Unassembled WGS sequence"/>
</dbReference>
<dbReference type="AlphaFoldDB" id="A0A917D873"/>
<keyword evidence="2" id="KW-1185">Reference proteome</keyword>
<accession>A0A917D873</accession>
<dbReference type="EMBL" id="BMJJ01000002">
    <property type="protein sequence ID" value="GGD10900.1"/>
    <property type="molecule type" value="Genomic_DNA"/>
</dbReference>
<dbReference type="Gene3D" id="1.10.150.20">
    <property type="entry name" value="5' to 3' exonuclease, C-terminal subdomain"/>
    <property type="match status" value="1"/>
</dbReference>
<comment type="caution">
    <text evidence="1">The sequence shown here is derived from an EMBL/GenBank/DDBJ whole genome shotgun (WGS) entry which is preliminary data.</text>
</comment>